<feature type="chain" id="PRO_5018080250" evidence="2">
    <location>
        <begin position="19"/>
        <end position="153"/>
    </location>
</feature>
<reference evidence="3 4" key="1">
    <citation type="submission" date="2018-11" db="EMBL/GenBank/DDBJ databases">
        <authorList>
            <consortium name="Pathogen Informatics"/>
        </authorList>
    </citation>
    <scope>NUCLEOTIDE SEQUENCE [LARGE SCALE GENOMIC DNA]</scope>
</reference>
<evidence type="ECO:0000256" key="1">
    <source>
        <dbReference type="SAM" id="Phobius"/>
    </source>
</evidence>
<proteinExistence type="predicted"/>
<accession>A0A3P7RMY8</accession>
<evidence type="ECO:0000313" key="4">
    <source>
        <dbReference type="Proteomes" id="UP000281553"/>
    </source>
</evidence>
<protein>
    <submittedName>
        <fullName evidence="3">Uncharacterized protein</fullName>
    </submittedName>
</protein>
<feature type="signal peptide" evidence="2">
    <location>
        <begin position="1"/>
        <end position="18"/>
    </location>
</feature>
<keyword evidence="1" id="KW-0472">Membrane</keyword>
<evidence type="ECO:0000313" key="3">
    <source>
        <dbReference type="EMBL" id="VDN42099.1"/>
    </source>
</evidence>
<dbReference type="Proteomes" id="UP000281553">
    <property type="component" value="Unassembled WGS sequence"/>
</dbReference>
<sequence length="153" mass="17123">MFLHLCLFFFHCIFLLFAHNKNKHKKLIFFDVCLTALLCPLSLISSSPSTSGSPGFLLDTPDTLDASTAVSNPILREETAIEGQRLDPEEEEDSQIYRHFLLLILLAISMFFVSWLCPSQTIQGSIHYGECCLQNVKVCKSFIITGVNAFTGT</sequence>
<keyword evidence="1" id="KW-1133">Transmembrane helix</keyword>
<organism evidence="3 4">
    <name type="scientific">Dibothriocephalus latus</name>
    <name type="common">Fish tapeworm</name>
    <name type="synonym">Diphyllobothrium latum</name>
    <dbReference type="NCBI Taxonomy" id="60516"/>
    <lineage>
        <taxon>Eukaryota</taxon>
        <taxon>Metazoa</taxon>
        <taxon>Spiralia</taxon>
        <taxon>Lophotrochozoa</taxon>
        <taxon>Platyhelminthes</taxon>
        <taxon>Cestoda</taxon>
        <taxon>Eucestoda</taxon>
        <taxon>Diphyllobothriidea</taxon>
        <taxon>Diphyllobothriidae</taxon>
        <taxon>Dibothriocephalus</taxon>
    </lineage>
</organism>
<dbReference type="AlphaFoldDB" id="A0A3P7RMY8"/>
<dbReference type="EMBL" id="UYRU01103625">
    <property type="protein sequence ID" value="VDN42099.1"/>
    <property type="molecule type" value="Genomic_DNA"/>
</dbReference>
<feature type="transmembrane region" description="Helical" evidence="1">
    <location>
        <begin position="96"/>
        <end position="116"/>
    </location>
</feature>
<keyword evidence="2" id="KW-0732">Signal</keyword>
<keyword evidence="1" id="KW-0812">Transmembrane</keyword>
<name>A0A3P7RMY8_DIBLA</name>
<gene>
    <name evidence="3" type="ORF">DILT_LOCUS18732</name>
</gene>
<evidence type="ECO:0000256" key="2">
    <source>
        <dbReference type="SAM" id="SignalP"/>
    </source>
</evidence>
<keyword evidence="4" id="KW-1185">Reference proteome</keyword>